<dbReference type="EMBL" id="JADCNL010000497">
    <property type="protein sequence ID" value="KAG0447162.1"/>
    <property type="molecule type" value="Genomic_DNA"/>
</dbReference>
<dbReference type="OrthoDB" id="1689146at2759"/>
<evidence type="ECO:0000313" key="2">
    <source>
        <dbReference type="Proteomes" id="UP000636800"/>
    </source>
</evidence>
<keyword evidence="2" id="KW-1185">Reference proteome</keyword>
<name>A0A835PAV9_VANPL</name>
<dbReference type="AlphaFoldDB" id="A0A835PAV9"/>
<evidence type="ECO:0000313" key="1">
    <source>
        <dbReference type="EMBL" id="KAG0447162.1"/>
    </source>
</evidence>
<proteinExistence type="predicted"/>
<reference evidence="1 2" key="1">
    <citation type="journal article" date="2020" name="Nat. Food">
        <title>A phased Vanilla planifolia genome enables genetic improvement of flavour and production.</title>
        <authorList>
            <person name="Hasing T."/>
            <person name="Tang H."/>
            <person name="Brym M."/>
            <person name="Khazi F."/>
            <person name="Huang T."/>
            <person name="Chambers A.H."/>
        </authorList>
    </citation>
    <scope>NUCLEOTIDE SEQUENCE [LARGE SCALE GENOMIC DNA]</scope>
    <source>
        <tissue evidence="1">Leaf</tissue>
    </source>
</reference>
<dbReference type="Proteomes" id="UP000636800">
    <property type="component" value="Unassembled WGS sequence"/>
</dbReference>
<organism evidence="1 2">
    <name type="scientific">Vanilla planifolia</name>
    <name type="common">Vanilla</name>
    <dbReference type="NCBI Taxonomy" id="51239"/>
    <lineage>
        <taxon>Eukaryota</taxon>
        <taxon>Viridiplantae</taxon>
        <taxon>Streptophyta</taxon>
        <taxon>Embryophyta</taxon>
        <taxon>Tracheophyta</taxon>
        <taxon>Spermatophyta</taxon>
        <taxon>Magnoliopsida</taxon>
        <taxon>Liliopsida</taxon>
        <taxon>Asparagales</taxon>
        <taxon>Orchidaceae</taxon>
        <taxon>Vanilloideae</taxon>
        <taxon>Vanilleae</taxon>
        <taxon>Vanilla</taxon>
    </lineage>
</organism>
<comment type="caution">
    <text evidence="1">The sequence shown here is derived from an EMBL/GenBank/DDBJ whole genome shotgun (WGS) entry which is preliminary data.</text>
</comment>
<accession>A0A835PAV9</accession>
<protein>
    <submittedName>
        <fullName evidence="1">Uncharacterized protein</fullName>
    </submittedName>
</protein>
<gene>
    <name evidence="1" type="ORF">HPP92_028490</name>
</gene>
<sequence length="68" mass="7568">MLKEMTIKEVLGLTSMELSYAFDEMYTKTIVNYSHVGVILRVICSSETAQVGFASCPSHSHNKEKIVA</sequence>